<dbReference type="AlphaFoldDB" id="A0A6N7Y2N5"/>
<dbReference type="Pfam" id="PF18975">
    <property type="entry name" value="DUF5711"/>
    <property type="match status" value="1"/>
</dbReference>
<evidence type="ECO:0000313" key="2">
    <source>
        <dbReference type="EMBL" id="MSU83321.1"/>
    </source>
</evidence>
<evidence type="ECO:0000256" key="1">
    <source>
        <dbReference type="SAM" id="Phobius"/>
    </source>
</evidence>
<dbReference type="EMBL" id="VULP01000039">
    <property type="protein sequence ID" value="MSU83321.1"/>
    <property type="molecule type" value="Genomic_DNA"/>
</dbReference>
<keyword evidence="1" id="KW-0472">Membrane</keyword>
<evidence type="ECO:0000313" key="3">
    <source>
        <dbReference type="Proteomes" id="UP000433359"/>
    </source>
</evidence>
<organism evidence="2 3">
    <name type="scientific">Anaerobutyricum soehngenii</name>
    <dbReference type="NCBI Taxonomy" id="105843"/>
    <lineage>
        <taxon>Bacteria</taxon>
        <taxon>Bacillati</taxon>
        <taxon>Bacillota</taxon>
        <taxon>Clostridia</taxon>
        <taxon>Lachnospirales</taxon>
        <taxon>Lachnospiraceae</taxon>
        <taxon>Anaerobutyricum</taxon>
    </lineage>
</organism>
<dbReference type="InterPro" id="IPR043765">
    <property type="entry name" value="DUF5711"/>
</dbReference>
<dbReference type="Proteomes" id="UP000433359">
    <property type="component" value="Unassembled WGS sequence"/>
</dbReference>
<gene>
    <name evidence="2" type="ORF">FYJ25_13540</name>
</gene>
<feature type="transmembrane region" description="Helical" evidence="1">
    <location>
        <begin position="24"/>
        <end position="43"/>
    </location>
</feature>
<comment type="caution">
    <text evidence="2">The sequence shown here is derived from an EMBL/GenBank/DDBJ whole genome shotgun (WGS) entry which is preliminary data.</text>
</comment>
<accession>A0A6N7Y2N5</accession>
<keyword evidence="1" id="KW-0812">Transmembrane</keyword>
<dbReference type="RefSeq" id="WP_096238949.1">
    <property type="nucleotide sequence ID" value="NZ_CP182330.1"/>
</dbReference>
<name>A0A6N7Y2N5_9FIRM</name>
<proteinExistence type="predicted"/>
<reference evidence="2 3" key="1">
    <citation type="submission" date="2019-08" db="EMBL/GenBank/DDBJ databases">
        <title>In-depth cultivation of the pig gut microbiome towards novel bacterial diversity and tailored functional studies.</title>
        <authorList>
            <person name="Wylensek D."/>
            <person name="Hitch T.C.A."/>
            <person name="Clavel T."/>
        </authorList>
    </citation>
    <scope>NUCLEOTIDE SEQUENCE [LARGE SCALE GENOMIC DNA]</scope>
    <source>
        <strain evidence="2 3">BSM-383-APC-4H</strain>
    </source>
</reference>
<protein>
    <recommendedName>
        <fullName evidence="4">WD40 repeat domain-containing protein</fullName>
    </recommendedName>
</protein>
<dbReference type="InterPro" id="IPR011042">
    <property type="entry name" value="6-blade_b-propeller_TolB-like"/>
</dbReference>
<keyword evidence="1" id="KW-1133">Transmembrane helix</keyword>
<dbReference type="Gene3D" id="2.120.10.30">
    <property type="entry name" value="TolB, C-terminal domain"/>
    <property type="match status" value="1"/>
</dbReference>
<evidence type="ECO:0008006" key="4">
    <source>
        <dbReference type="Google" id="ProtNLM"/>
    </source>
</evidence>
<sequence length="395" mass="45141">MEKQVYNFEALTKIRKKREKNRRIKMIMAAVCIVAVLIVLYILSSSRCEYYVYKDKTDTEDNVDVSYETFADGYLKYSSNGIEFQKKFGRSEWNVALSYVHPFFTKSDSYAVLGDKGENSLILFNKNGKVKELTLKYPLIQATVSDQGIIEVILEGTNSNYIQVYAKNGELIADMRSSVEETGYPVTAAISPDGTQLAVSYYSISGMNSKTSIVFYDFSRQLQSDDVTLKGGFDYESALIPKLSFVDKNTVAAFGNSATYFYNIEDTPKVKKEIQFAQEIESVFENDKYIGYVLENSENPEKGKYSLQIYDKNGAKKLECKLNMNYDSIQMWGKEIIAVRENECTILNIKGNILFQGELEGNGIELIMPAKGWRTYHVIFRDKIVKMKLKFWKNS</sequence>